<dbReference type="AlphaFoldDB" id="A0A1Y0EN46"/>
<name>A0A1Y0EN46_9BURK</name>
<dbReference type="GO" id="GO:0005524">
    <property type="term" value="F:ATP binding"/>
    <property type="evidence" value="ECO:0007669"/>
    <property type="project" value="UniProtKB-KW"/>
</dbReference>
<dbReference type="PROSITE" id="PS00455">
    <property type="entry name" value="AMP_BINDING"/>
    <property type="match status" value="1"/>
</dbReference>
<dbReference type="GO" id="GO:0004467">
    <property type="term" value="F:long-chain fatty acid-CoA ligase activity"/>
    <property type="evidence" value="ECO:0007669"/>
    <property type="project" value="TreeGrafter"/>
</dbReference>
<dbReference type="Pfam" id="PF23562">
    <property type="entry name" value="AMP-binding_C_3"/>
    <property type="match status" value="1"/>
</dbReference>
<dbReference type="SUPFAM" id="SSF56801">
    <property type="entry name" value="Acetyl-CoA synthetase-like"/>
    <property type="match status" value="1"/>
</dbReference>
<dbReference type="GO" id="GO:0016020">
    <property type="term" value="C:membrane"/>
    <property type="evidence" value="ECO:0007669"/>
    <property type="project" value="TreeGrafter"/>
</dbReference>
<dbReference type="InterPro" id="IPR020845">
    <property type="entry name" value="AMP-binding_CS"/>
</dbReference>
<sequence>MSTTFPHWLCKHASERPDAPALREKEFGIWQTWTWREAEQTVRHLACGLAALGLTRGQNLTFISDNRPHVYLGFLAVQALGAVPIPLYQDAVAAEMRFVIEDAGIQMAFAENQEQVDKLLEVRETLPSIGHIVYDDPRGLRHYDQPGLISTEALMQLGQEWDAQHPGAWQAMLDALSPDDVSVILYTSGTTGKPKGVCQTHRSFGESALGGVQTDRLGPTDNVICYLPPAWVGDHLFSFAQWMVAGFTINCPESASTVSIDLREIGPSYYFAPPRIFEGMLTSVSIRMEDAAPFKQWLYAQSMAVARRVGSDVLDGKPVGALDRLKYTLGDLFIYGPLRNALGLSRIRVAYTAGAAIGPELFRFFRSIGINLKQLYGQTETCAYVCIQRDGAVELASVGPAAPGIELKIADNGEVLVKGVSVLQSYYKRPDATAEVIDAQGYFHTGDAGVIDASGQLRVIDRAKDVGKTSRGAMFAPNYIENKLKFFPHIKEAVCFGHERDQVCAFINIDYEAVGNWAERQGLPYGGYVDLAGKPKVLDLIADCIAQVNADLAAEPGMADTQIARFLVLHKELDPDDDELTRTRKVRRNFIADKYAVLVDALYGGRTEQFIETQVKFEDGRTGSVSATLAILDAQIHPAGVQALKAAA</sequence>
<dbReference type="PANTHER" id="PTHR43272:SF33">
    <property type="entry name" value="AMP-BINDING DOMAIN-CONTAINING PROTEIN-RELATED"/>
    <property type="match status" value="1"/>
</dbReference>
<dbReference type="EMBL" id="CP021455">
    <property type="protein sequence ID" value="ARU04880.1"/>
    <property type="molecule type" value="Genomic_DNA"/>
</dbReference>
<evidence type="ECO:0000313" key="5">
    <source>
        <dbReference type="Proteomes" id="UP000196138"/>
    </source>
</evidence>
<evidence type="ECO:0000256" key="1">
    <source>
        <dbReference type="ARBA" id="ARBA00022741"/>
    </source>
</evidence>
<dbReference type="KEGG" id="cser:CCO03_09485"/>
<dbReference type="OrthoDB" id="9766486at2"/>
<accession>A0A1Y0EN46</accession>
<proteinExistence type="predicted"/>
<reference evidence="4 5" key="1">
    <citation type="submission" date="2017-05" db="EMBL/GenBank/DDBJ databases">
        <authorList>
            <person name="Song R."/>
            <person name="Chenine A.L."/>
            <person name="Ruprecht R.M."/>
        </authorList>
    </citation>
    <scope>NUCLEOTIDE SEQUENCE [LARGE SCALE GENOMIC DNA]</scope>
    <source>
        <strain evidence="4 5">DSM 26136</strain>
    </source>
</reference>
<dbReference type="InterPro" id="IPR000873">
    <property type="entry name" value="AMP-dep_synth/lig_dom"/>
</dbReference>
<evidence type="ECO:0000313" key="4">
    <source>
        <dbReference type="EMBL" id="ARU04880.1"/>
    </source>
</evidence>
<dbReference type="Proteomes" id="UP000196138">
    <property type="component" value="Chromosome"/>
</dbReference>
<keyword evidence="1" id="KW-0547">Nucleotide-binding</keyword>
<dbReference type="Pfam" id="PF00501">
    <property type="entry name" value="AMP-binding"/>
    <property type="match status" value="1"/>
</dbReference>
<dbReference type="InterPro" id="IPR042099">
    <property type="entry name" value="ANL_N_sf"/>
</dbReference>
<evidence type="ECO:0000259" key="3">
    <source>
        <dbReference type="Pfam" id="PF00501"/>
    </source>
</evidence>
<evidence type="ECO:0000256" key="2">
    <source>
        <dbReference type="ARBA" id="ARBA00022840"/>
    </source>
</evidence>
<protein>
    <submittedName>
        <fullName evidence="4">Long-chain fatty acid--CoA ligase</fullName>
    </submittedName>
</protein>
<organism evidence="4 5">
    <name type="scientific">Comamonas serinivorans</name>
    <dbReference type="NCBI Taxonomy" id="1082851"/>
    <lineage>
        <taxon>Bacteria</taxon>
        <taxon>Pseudomonadati</taxon>
        <taxon>Pseudomonadota</taxon>
        <taxon>Betaproteobacteria</taxon>
        <taxon>Burkholderiales</taxon>
        <taxon>Comamonadaceae</taxon>
        <taxon>Comamonas</taxon>
    </lineage>
</organism>
<dbReference type="Gene3D" id="3.40.50.12780">
    <property type="entry name" value="N-terminal domain of ligase-like"/>
    <property type="match status" value="1"/>
</dbReference>
<gene>
    <name evidence="4" type="ORF">CCO03_09485</name>
</gene>
<keyword evidence="4" id="KW-0436">Ligase</keyword>
<dbReference type="PANTHER" id="PTHR43272">
    <property type="entry name" value="LONG-CHAIN-FATTY-ACID--COA LIGASE"/>
    <property type="match status" value="1"/>
</dbReference>
<keyword evidence="5" id="KW-1185">Reference proteome</keyword>
<dbReference type="RefSeq" id="WP_087280320.1">
    <property type="nucleotide sequence ID" value="NZ_CP021455.1"/>
</dbReference>
<keyword evidence="2" id="KW-0067">ATP-binding</keyword>
<feature type="domain" description="AMP-dependent synthetase/ligase" evidence="3">
    <location>
        <begin position="11"/>
        <end position="427"/>
    </location>
</feature>